<keyword evidence="1" id="KW-1133">Transmembrane helix</keyword>
<dbReference type="Proteomes" id="UP001628179">
    <property type="component" value="Unassembled WGS sequence"/>
</dbReference>
<feature type="transmembrane region" description="Helical" evidence="1">
    <location>
        <begin position="131"/>
        <end position="153"/>
    </location>
</feature>
<comment type="caution">
    <text evidence="2">The sequence shown here is derived from an EMBL/GenBank/DDBJ whole genome shotgun (WGS) entry which is preliminary data.</text>
</comment>
<dbReference type="GeneID" id="98176412"/>
<organism evidence="2 3">
    <name type="scientific">Madurella fahalii</name>
    <dbReference type="NCBI Taxonomy" id="1157608"/>
    <lineage>
        <taxon>Eukaryota</taxon>
        <taxon>Fungi</taxon>
        <taxon>Dikarya</taxon>
        <taxon>Ascomycota</taxon>
        <taxon>Pezizomycotina</taxon>
        <taxon>Sordariomycetes</taxon>
        <taxon>Sordariomycetidae</taxon>
        <taxon>Sordariales</taxon>
        <taxon>Sordariales incertae sedis</taxon>
        <taxon>Madurella</taxon>
    </lineage>
</organism>
<keyword evidence="3" id="KW-1185">Reference proteome</keyword>
<evidence type="ECO:0000256" key="1">
    <source>
        <dbReference type="SAM" id="Phobius"/>
    </source>
</evidence>
<dbReference type="RefSeq" id="XP_070917190.1">
    <property type="nucleotide sequence ID" value="XM_071061089.1"/>
</dbReference>
<protein>
    <recommendedName>
        <fullName evidence="4">Transmembrane protein</fullName>
    </recommendedName>
</protein>
<gene>
    <name evidence="2" type="ORF">MFIFM68171_05669</name>
</gene>
<dbReference type="EMBL" id="BAAFSV010000003">
    <property type="protein sequence ID" value="GAB1315459.1"/>
    <property type="molecule type" value="Genomic_DNA"/>
</dbReference>
<sequence length="174" mass="18474">MRPLQLWRRLLAIVLLVQSGLTWIVIVNSDYDLVVGVPFTLMWTGANGPVTITLYNASDVHVLTRQPSESVQDTSYTWTPPLSLAEHHVALRLVDSTDGPTFTPRLQIASSTSDSNDDAGGSGGLTTAAKAGLSVGAAAAALVLVLAIAYYVYRKGKFAGAKGGMREGKSQETL</sequence>
<evidence type="ECO:0000313" key="2">
    <source>
        <dbReference type="EMBL" id="GAB1315459.1"/>
    </source>
</evidence>
<evidence type="ECO:0000313" key="3">
    <source>
        <dbReference type="Proteomes" id="UP001628179"/>
    </source>
</evidence>
<evidence type="ECO:0008006" key="4">
    <source>
        <dbReference type="Google" id="ProtNLM"/>
    </source>
</evidence>
<name>A0ABQ0GCG6_9PEZI</name>
<reference evidence="2 3" key="1">
    <citation type="submission" date="2024-09" db="EMBL/GenBank/DDBJ databases">
        <title>Itraconazole resistance in Madurella fahalii resulting from another homologue of gene encoding cytochrome P450 14-alpha sterol demethylase (CYP51).</title>
        <authorList>
            <person name="Yoshioka I."/>
            <person name="Fahal A.H."/>
            <person name="Kaneko S."/>
            <person name="Yaguchi T."/>
        </authorList>
    </citation>
    <scope>NUCLEOTIDE SEQUENCE [LARGE SCALE GENOMIC DNA]</scope>
    <source>
        <strain evidence="2 3">IFM 68171</strain>
    </source>
</reference>
<accession>A0ABQ0GCG6</accession>
<proteinExistence type="predicted"/>
<keyword evidence="1" id="KW-0812">Transmembrane</keyword>
<keyword evidence="1" id="KW-0472">Membrane</keyword>